<dbReference type="InterPro" id="IPR011033">
    <property type="entry name" value="PRC_barrel-like_sf"/>
</dbReference>
<comment type="caution">
    <text evidence="3">The sequence shown here is derived from an EMBL/GenBank/DDBJ whole genome shotgun (WGS) entry which is preliminary data.</text>
</comment>
<evidence type="ECO:0000259" key="2">
    <source>
        <dbReference type="Pfam" id="PF05239"/>
    </source>
</evidence>
<feature type="domain" description="PRC-barrel" evidence="2">
    <location>
        <begin position="5"/>
        <end position="73"/>
    </location>
</feature>
<organism evidence="3 4">
    <name type="scientific">Actinoplanes couchii</name>
    <dbReference type="NCBI Taxonomy" id="403638"/>
    <lineage>
        <taxon>Bacteria</taxon>
        <taxon>Bacillati</taxon>
        <taxon>Actinomycetota</taxon>
        <taxon>Actinomycetes</taxon>
        <taxon>Micromonosporales</taxon>
        <taxon>Micromonosporaceae</taxon>
        <taxon>Actinoplanes</taxon>
    </lineage>
</organism>
<reference evidence="3 4" key="1">
    <citation type="submission" date="2021-01" db="EMBL/GenBank/DDBJ databases">
        <title>Whole genome shotgun sequence of Actinoplanes couchii NBRC 106145.</title>
        <authorList>
            <person name="Komaki H."/>
            <person name="Tamura T."/>
        </authorList>
    </citation>
    <scope>NUCLEOTIDE SEQUENCE [LARGE SCALE GENOMIC DNA]</scope>
    <source>
        <strain evidence="3 4">NBRC 106145</strain>
    </source>
</reference>
<keyword evidence="4" id="KW-1185">Reference proteome</keyword>
<sequence>MIPQESIRSLYGLDVIDIDNNKIGSIGAVWTDATGRPFWASVRTGLFGSSESLLPLHDADLRGDQVVVPFDKATVKDAPNVDADADEPLGRDEVDRLYEYYGITVDDSYIARRAAEVSGDPASTGNTIVGRSVDGDDPLGGTAHRRC</sequence>
<gene>
    <name evidence="3" type="ORF">Aco03nite_100850</name>
</gene>
<evidence type="ECO:0000313" key="4">
    <source>
        <dbReference type="Proteomes" id="UP000612282"/>
    </source>
</evidence>
<feature type="region of interest" description="Disordered" evidence="1">
    <location>
        <begin position="119"/>
        <end position="147"/>
    </location>
</feature>
<name>A0ABQ3XT55_9ACTN</name>
<dbReference type="EMBL" id="BOMG01000134">
    <property type="protein sequence ID" value="GID61681.1"/>
    <property type="molecule type" value="Genomic_DNA"/>
</dbReference>
<dbReference type="Gene3D" id="3.90.50.10">
    <property type="entry name" value="Photosynthetic Reaction Center, subunit H, domain 2"/>
    <property type="match status" value="1"/>
</dbReference>
<dbReference type="InterPro" id="IPR027275">
    <property type="entry name" value="PRC-brl_dom"/>
</dbReference>
<dbReference type="Pfam" id="PF05239">
    <property type="entry name" value="PRC"/>
    <property type="match status" value="1"/>
</dbReference>
<dbReference type="Proteomes" id="UP000612282">
    <property type="component" value="Unassembled WGS sequence"/>
</dbReference>
<dbReference type="SUPFAM" id="SSF50346">
    <property type="entry name" value="PRC-barrel domain"/>
    <property type="match status" value="1"/>
</dbReference>
<protein>
    <recommendedName>
        <fullName evidence="2">PRC-barrel domain-containing protein</fullName>
    </recommendedName>
</protein>
<accession>A0ABQ3XT55</accession>
<proteinExistence type="predicted"/>
<dbReference type="RefSeq" id="WP_203809894.1">
    <property type="nucleotide sequence ID" value="NZ_BAAAQE010000058.1"/>
</dbReference>
<dbReference type="InterPro" id="IPR014747">
    <property type="entry name" value="Bac_photo_RC_H_C"/>
</dbReference>
<evidence type="ECO:0000313" key="3">
    <source>
        <dbReference type="EMBL" id="GID61681.1"/>
    </source>
</evidence>
<evidence type="ECO:0000256" key="1">
    <source>
        <dbReference type="SAM" id="MobiDB-lite"/>
    </source>
</evidence>